<name>A0A0K1QUW4_PSEFL</name>
<dbReference type="AlphaFoldDB" id="A0A0K1QUW4"/>
<evidence type="ECO:0000313" key="2">
    <source>
        <dbReference type="EMBL" id="AKV09462.1"/>
    </source>
</evidence>
<dbReference type="EMBL" id="CP010945">
    <property type="protein sequence ID" value="AKV09462.1"/>
    <property type="molecule type" value="Genomic_DNA"/>
</dbReference>
<reference evidence="2 3" key="1">
    <citation type="journal article" date="2012" name="J. Bacteriol.">
        <title>Draft genome sequence of the cyanide-utilizing bacterium Pseudomonas fluorescens strain NCIMB 11764.</title>
        <authorList>
            <person name="Vilo C.A."/>
            <person name="Benedik M.J."/>
            <person name="Kunz D.A."/>
            <person name="Dong Q."/>
        </authorList>
    </citation>
    <scope>NUCLEOTIDE SEQUENCE [LARGE SCALE GENOMIC DNA]</scope>
    <source>
        <strain evidence="2 3">NCIMB 11764</strain>
    </source>
</reference>
<organism evidence="2 3">
    <name type="scientific">Pseudomonas fluorescens NCIMB 11764</name>
    <dbReference type="NCBI Taxonomy" id="1221522"/>
    <lineage>
        <taxon>Bacteria</taxon>
        <taxon>Pseudomonadati</taxon>
        <taxon>Pseudomonadota</taxon>
        <taxon>Gammaproteobacteria</taxon>
        <taxon>Pseudomonadales</taxon>
        <taxon>Pseudomonadaceae</taxon>
        <taxon>Pseudomonas</taxon>
    </lineage>
</organism>
<sequence>MSAAAQINTTNLLTILGVIAAVWAFIPQVSKLQLRFCMSRLDWAIVGFVFLLIHYLVFAPALVQLGLYFSFGPWCFGFNSDTAVYVLLLMIATYFFWRTRSPKLVRGKVGIFREMIEALILTKRYDELVLHVEPQLPKLIKFSRRTPSPSQLIYHVKRLPIFTLSANGGERSTAMRKQRKKPNLITAWFSNRDKSKIQAREILQSLVISSELTRSLTLNHPYFCLKLLDTEESVLNDFTKEFLEAMLEAPGSQLYVELKNNKNLNGAARLAIPQSNRILRFFFEDPTVAVKLGVYQAIGDAVCRRLDEDKALISKLNEPLGSYYDLGRYRCPINSGITLFEIMVHEGIHHGLHDHMWLHYFQHFARSILAQMQQIPEEPSFQEWPTPLHYLLARLFSVAIDWMEQCGRIKPPSTSLAIPTPEGFDKLYISKEAAKSIGEMMQSIIPSTTIPVYFKRKLLGLVIASHNNLRGQLGLIGVADELNKATIFGTGMPAKCSYRSALLTHFRELDHRLRDNAVQFEKDLDDALMNCP</sequence>
<dbReference type="eggNOG" id="ENOG5033PIQ">
    <property type="taxonomic scope" value="Bacteria"/>
</dbReference>
<feature type="transmembrane region" description="Helical" evidence="1">
    <location>
        <begin position="12"/>
        <end position="29"/>
    </location>
</feature>
<accession>A0A0K1QUW4</accession>
<keyword evidence="1" id="KW-0812">Transmembrane</keyword>
<gene>
    <name evidence="2" type="ORF">B723_24925</name>
</gene>
<feature type="transmembrane region" description="Helical" evidence="1">
    <location>
        <begin position="41"/>
        <end position="62"/>
    </location>
</feature>
<proteinExistence type="predicted"/>
<dbReference type="OrthoDB" id="6810907at2"/>
<evidence type="ECO:0000256" key="1">
    <source>
        <dbReference type="SAM" id="Phobius"/>
    </source>
</evidence>
<feature type="transmembrane region" description="Helical" evidence="1">
    <location>
        <begin position="82"/>
        <end position="97"/>
    </location>
</feature>
<keyword evidence="1" id="KW-1133">Transmembrane helix</keyword>
<protein>
    <submittedName>
        <fullName evidence="2">Uncharacterized protein</fullName>
    </submittedName>
</protein>
<evidence type="ECO:0000313" key="3">
    <source>
        <dbReference type="Proteomes" id="UP000017175"/>
    </source>
</evidence>
<dbReference type="Proteomes" id="UP000017175">
    <property type="component" value="Chromosome"/>
</dbReference>
<keyword evidence="1" id="KW-0472">Membrane</keyword>